<dbReference type="InterPro" id="IPR050678">
    <property type="entry name" value="DNA_Partitioning_ATPase"/>
</dbReference>
<gene>
    <name evidence="2" type="ORF">pGD65-4_00008</name>
</gene>
<dbReference type="InterPro" id="IPR002586">
    <property type="entry name" value="CobQ/CobB/MinD/ParA_Nub-bd_dom"/>
</dbReference>
<dbReference type="SUPFAM" id="SSF52540">
    <property type="entry name" value="P-loop containing nucleoside triphosphate hydrolases"/>
    <property type="match status" value="1"/>
</dbReference>
<geneLocation type="plasmid" evidence="2">
    <name>pGD65-4</name>
</geneLocation>
<dbReference type="AlphaFoldDB" id="A0A1U9XHG0"/>
<organism evidence="2">
    <name type="scientific">Escherichia coli</name>
    <dbReference type="NCBI Taxonomy" id="562"/>
    <lineage>
        <taxon>Bacteria</taxon>
        <taxon>Pseudomonadati</taxon>
        <taxon>Pseudomonadota</taxon>
        <taxon>Gammaproteobacteria</taxon>
        <taxon>Enterobacterales</taxon>
        <taxon>Enterobacteriaceae</taxon>
        <taxon>Escherichia</taxon>
    </lineage>
</organism>
<dbReference type="CDD" id="cd02042">
    <property type="entry name" value="ParAB_family"/>
    <property type="match status" value="1"/>
</dbReference>
<dbReference type="PANTHER" id="PTHR13696:SF96">
    <property type="entry name" value="COBQ_COBB_MIND_PARA NUCLEOTIDE BINDING DOMAIN-CONTAINING PROTEIN"/>
    <property type="match status" value="1"/>
</dbReference>
<sequence length="168" mass="18430">MIIVIGGDKGGTGKSHLATNLTVCLSQQGKRTGLVETDLNGSTKKWNKRREQAGLPPVALNEAYGDISAKITKMADVAEILIIDTAGYDSTEFRTALKVADIVIVPIDPLAQVEADSLQTVTKIVRDAQKINPRLAAHVLLYKCQPNTFSEQQELRDSLNSHDYWLKQ</sequence>
<evidence type="ECO:0000259" key="1">
    <source>
        <dbReference type="Pfam" id="PF01656"/>
    </source>
</evidence>
<dbReference type="EMBL" id="KY075660">
    <property type="protein sequence ID" value="AQZ20931.1"/>
    <property type="molecule type" value="Genomic_DNA"/>
</dbReference>
<dbReference type="InterPro" id="IPR027417">
    <property type="entry name" value="P-loop_NTPase"/>
</dbReference>
<dbReference type="PANTHER" id="PTHR13696">
    <property type="entry name" value="P-LOOP CONTAINING NUCLEOSIDE TRIPHOSPHATE HYDROLASE"/>
    <property type="match status" value="1"/>
</dbReference>
<proteinExistence type="predicted"/>
<dbReference type="Gene3D" id="3.40.50.300">
    <property type="entry name" value="P-loop containing nucleotide triphosphate hydrolases"/>
    <property type="match status" value="1"/>
</dbReference>
<accession>A0A1U9XHG0</accession>
<feature type="domain" description="CobQ/CobB/MinD/ParA nucleotide binding" evidence="1">
    <location>
        <begin position="3"/>
        <end position="147"/>
    </location>
</feature>
<dbReference type="Pfam" id="PF01656">
    <property type="entry name" value="CbiA"/>
    <property type="match status" value="1"/>
</dbReference>
<evidence type="ECO:0000313" key="2">
    <source>
        <dbReference type="EMBL" id="AQZ20931.1"/>
    </source>
</evidence>
<reference evidence="2" key="1">
    <citation type="submission" date="2016-10" db="EMBL/GenBank/DDBJ databases">
        <authorList>
            <person name="Sun J."/>
        </authorList>
    </citation>
    <scope>NUCLEOTIDE SEQUENCE</scope>
    <source>
        <strain evidence="2">GD65</strain>
        <plasmid evidence="2">pGD65-4</plasmid>
    </source>
</reference>
<dbReference type="RefSeq" id="WP_250696692.1">
    <property type="nucleotide sequence ID" value="NZ_KY075660.1"/>
</dbReference>
<name>A0A1U9XHG0_ECOLX</name>
<keyword evidence="2" id="KW-0614">Plasmid</keyword>
<protein>
    <submittedName>
        <fullName evidence="2">CobQ/CobB/MinD/ParA nucleotide binding domain protein</fullName>
    </submittedName>
</protein>